<keyword evidence="8" id="KW-1185">Reference proteome</keyword>
<feature type="transmembrane region" description="Helical" evidence="6">
    <location>
        <begin position="85"/>
        <end position="105"/>
    </location>
</feature>
<dbReference type="Pfam" id="PF03706">
    <property type="entry name" value="LPG_synthase_TM"/>
    <property type="match status" value="1"/>
</dbReference>
<reference evidence="7 8" key="1">
    <citation type="submission" date="2021-01" db="EMBL/GenBank/DDBJ databases">
        <title>Whole genome shotgun sequence of Planotetraspora mira NBRC 15435.</title>
        <authorList>
            <person name="Komaki H."/>
            <person name="Tamura T."/>
        </authorList>
    </citation>
    <scope>NUCLEOTIDE SEQUENCE [LARGE SCALE GENOMIC DNA]</scope>
    <source>
        <strain evidence="7 8">NBRC 15435</strain>
    </source>
</reference>
<protein>
    <recommendedName>
        <fullName evidence="9">Flippase-like domain-containing protein</fullName>
    </recommendedName>
</protein>
<name>A0A8J3TMF1_9ACTN</name>
<sequence length="329" mass="34496">MTLMRRLWPWLRMLIGAGILGVLVWRLGTGAFVDGLRVIDGWSAIAALMIGLATTVVSAWRWCLVARRLDLRLSLPTAVADCYRALFLNVLLPAGVLGDVHRAVSHGRQSGNVGRGVRAVVLERFAGQVVLIAVGVAVLLTQPALISAVAHDLAPSRVLTIGALVLLAVLLVIGGWTLSRRGGAPWHRALATAWAEGRTALLARDVWPRVALLSAGAVAGHLVLFLVAARTAGSHATVAQLLPPLVLTLLVMGLPVNIGGWGPREAVSTLAFGVTGLGATQGLTAAVVYGVLTFVSTLPGAVVLFLRRGGRRHGQDSPRPSGTVHPAVR</sequence>
<evidence type="ECO:0000256" key="3">
    <source>
        <dbReference type="ARBA" id="ARBA00022692"/>
    </source>
</evidence>
<keyword evidence="2" id="KW-1003">Cell membrane</keyword>
<evidence type="ECO:0000256" key="4">
    <source>
        <dbReference type="ARBA" id="ARBA00022989"/>
    </source>
</evidence>
<proteinExistence type="predicted"/>
<evidence type="ECO:0000313" key="8">
    <source>
        <dbReference type="Proteomes" id="UP000650628"/>
    </source>
</evidence>
<feature type="transmembrane region" description="Helical" evidence="6">
    <location>
        <begin position="282"/>
        <end position="306"/>
    </location>
</feature>
<keyword evidence="4 6" id="KW-1133">Transmembrane helix</keyword>
<evidence type="ECO:0000313" key="7">
    <source>
        <dbReference type="EMBL" id="GII29113.1"/>
    </source>
</evidence>
<feature type="transmembrane region" description="Helical" evidence="6">
    <location>
        <begin position="158"/>
        <end position="178"/>
    </location>
</feature>
<gene>
    <name evidence="7" type="ORF">Pmi06nite_25550</name>
</gene>
<evidence type="ECO:0008006" key="9">
    <source>
        <dbReference type="Google" id="ProtNLM"/>
    </source>
</evidence>
<feature type="transmembrane region" description="Helical" evidence="6">
    <location>
        <begin position="125"/>
        <end position="146"/>
    </location>
</feature>
<keyword evidence="3 6" id="KW-0812">Transmembrane</keyword>
<comment type="subcellular location">
    <subcellularLocation>
        <location evidence="1">Cell membrane</location>
        <topology evidence="1">Multi-pass membrane protein</topology>
    </subcellularLocation>
</comment>
<feature type="transmembrane region" description="Helical" evidence="6">
    <location>
        <begin position="210"/>
        <end position="229"/>
    </location>
</feature>
<dbReference type="EMBL" id="BOOO01000013">
    <property type="protein sequence ID" value="GII29113.1"/>
    <property type="molecule type" value="Genomic_DNA"/>
</dbReference>
<organism evidence="7 8">
    <name type="scientific">Planotetraspora mira</name>
    <dbReference type="NCBI Taxonomy" id="58121"/>
    <lineage>
        <taxon>Bacteria</taxon>
        <taxon>Bacillati</taxon>
        <taxon>Actinomycetota</taxon>
        <taxon>Actinomycetes</taxon>
        <taxon>Streptosporangiales</taxon>
        <taxon>Streptosporangiaceae</taxon>
        <taxon>Planotetraspora</taxon>
    </lineage>
</organism>
<evidence type="ECO:0000256" key="5">
    <source>
        <dbReference type="ARBA" id="ARBA00023136"/>
    </source>
</evidence>
<feature type="transmembrane region" description="Helical" evidence="6">
    <location>
        <begin position="40"/>
        <end position="64"/>
    </location>
</feature>
<evidence type="ECO:0000256" key="2">
    <source>
        <dbReference type="ARBA" id="ARBA00022475"/>
    </source>
</evidence>
<dbReference type="GO" id="GO:0005886">
    <property type="term" value="C:plasma membrane"/>
    <property type="evidence" value="ECO:0007669"/>
    <property type="project" value="UniProtKB-SubCell"/>
</dbReference>
<dbReference type="AlphaFoldDB" id="A0A8J3TMF1"/>
<evidence type="ECO:0000256" key="1">
    <source>
        <dbReference type="ARBA" id="ARBA00004651"/>
    </source>
</evidence>
<keyword evidence="5 6" id="KW-0472">Membrane</keyword>
<dbReference type="InterPro" id="IPR022791">
    <property type="entry name" value="L-PG_synthase/AglD"/>
</dbReference>
<feature type="transmembrane region" description="Helical" evidence="6">
    <location>
        <begin position="241"/>
        <end position="262"/>
    </location>
</feature>
<accession>A0A8J3TMF1</accession>
<dbReference type="Proteomes" id="UP000650628">
    <property type="component" value="Unassembled WGS sequence"/>
</dbReference>
<evidence type="ECO:0000256" key="6">
    <source>
        <dbReference type="SAM" id="Phobius"/>
    </source>
</evidence>
<comment type="caution">
    <text evidence="7">The sequence shown here is derived from an EMBL/GenBank/DDBJ whole genome shotgun (WGS) entry which is preliminary data.</text>
</comment>
<dbReference type="PANTHER" id="PTHR40277">
    <property type="entry name" value="BLL5419 PROTEIN"/>
    <property type="match status" value="1"/>
</dbReference>
<dbReference type="PANTHER" id="PTHR40277:SF1">
    <property type="entry name" value="BLL5419 PROTEIN"/>
    <property type="match status" value="1"/>
</dbReference>